<evidence type="ECO:0000256" key="22">
    <source>
        <dbReference type="ARBA" id="ARBA00030685"/>
    </source>
</evidence>
<evidence type="ECO:0000256" key="6">
    <source>
        <dbReference type="ARBA" id="ARBA00005638"/>
    </source>
</evidence>
<evidence type="ECO:0000256" key="13">
    <source>
        <dbReference type="ARBA" id="ARBA00022679"/>
    </source>
</evidence>
<evidence type="ECO:0000256" key="21">
    <source>
        <dbReference type="ARBA" id="ARBA00023244"/>
    </source>
</evidence>
<evidence type="ECO:0000256" key="18">
    <source>
        <dbReference type="ARBA" id="ARBA00022990"/>
    </source>
</evidence>
<dbReference type="FunFam" id="3.30.160.40:FF:000003">
    <property type="entry name" value="porphobilinogen deaminase isoform X1"/>
    <property type="match status" value="1"/>
</dbReference>
<keyword evidence="10" id="KW-0813">Transport</keyword>
<dbReference type="InterPro" id="IPR057308">
    <property type="entry name" value="CHCR_PEP5_VPS11"/>
</dbReference>
<dbReference type="GO" id="GO:0008270">
    <property type="term" value="F:zinc ion binding"/>
    <property type="evidence" value="ECO:0007669"/>
    <property type="project" value="UniProtKB-KW"/>
</dbReference>
<dbReference type="GO" id="GO:0030674">
    <property type="term" value="F:protein-macromolecule adaptor activity"/>
    <property type="evidence" value="ECO:0007669"/>
    <property type="project" value="TreeGrafter"/>
</dbReference>
<reference evidence="32" key="1">
    <citation type="journal article" date="2013" name="Nat. Biotechnol.">
        <title>Chinese hamster genome sequenced from sorted chromosomes.</title>
        <authorList>
            <person name="Brinkrolf K."/>
            <person name="Rupp O."/>
            <person name="Laux H."/>
            <person name="Kollin F."/>
            <person name="Ernst W."/>
            <person name="Linke B."/>
            <person name="Kofler R."/>
            <person name="Romand S."/>
            <person name="Hesse F."/>
            <person name="Budach W.E."/>
            <person name="Galosy S."/>
            <person name="Muller D."/>
            <person name="Noll T."/>
            <person name="Wienberg J."/>
            <person name="Jostock T."/>
            <person name="Leonard M."/>
            <person name="Grillari J."/>
            <person name="Tauch A."/>
            <person name="Goesmann A."/>
            <person name="Helk B."/>
            <person name="Mott J.E."/>
            <person name="Puhler A."/>
            <person name="Borth N."/>
        </authorList>
    </citation>
    <scope>NUCLEOTIDE SEQUENCE [LARGE SCALE GENOMIC DNA]</scope>
    <source>
        <strain evidence="32">17A/GY</strain>
    </source>
</reference>
<feature type="repeat" description="CHCR" evidence="26">
    <location>
        <begin position="550"/>
        <end position="714"/>
    </location>
</feature>
<keyword evidence="14" id="KW-0479">Metal-binding</keyword>
<dbReference type="InterPro" id="IPR036803">
    <property type="entry name" value="Porphobilinogen_deaminase_C_sf"/>
</dbReference>
<dbReference type="InterPro" id="IPR011990">
    <property type="entry name" value="TPR-like_helical_dom_sf"/>
</dbReference>
<keyword evidence="21" id="KW-0627">Porphyrin biosynthesis</keyword>
<dbReference type="Proteomes" id="UP000030759">
    <property type="component" value="Unassembled WGS sequence"/>
</dbReference>
<dbReference type="Pfam" id="PF01379">
    <property type="entry name" value="Porphobil_deam"/>
    <property type="match status" value="1"/>
</dbReference>
<dbReference type="GO" id="GO:0007032">
    <property type="term" value="P:endosome organization"/>
    <property type="evidence" value="ECO:0007669"/>
    <property type="project" value="TreeGrafter"/>
</dbReference>
<dbReference type="SUPFAM" id="SSF53850">
    <property type="entry name" value="Periplasmic binding protein-like II"/>
    <property type="match status" value="1"/>
</dbReference>
<evidence type="ECO:0000313" key="32">
    <source>
        <dbReference type="Proteomes" id="UP000030759"/>
    </source>
</evidence>
<dbReference type="GO" id="GO:0006886">
    <property type="term" value="P:intracellular protein transport"/>
    <property type="evidence" value="ECO:0007669"/>
    <property type="project" value="UniProtKB-UniRule"/>
</dbReference>
<evidence type="ECO:0000256" key="7">
    <source>
        <dbReference type="ARBA" id="ARBA00011245"/>
    </source>
</evidence>
<dbReference type="GO" id="GO:0005829">
    <property type="term" value="C:cytosol"/>
    <property type="evidence" value="ECO:0007669"/>
    <property type="project" value="UniProtKB-SubCell"/>
</dbReference>
<accession>A0A061I1P9</accession>
<comment type="cofactor">
    <cofactor evidence="1">
        <name>dipyrromethane</name>
        <dbReference type="ChEBI" id="CHEBI:60342"/>
    </cofactor>
</comment>
<dbReference type="FunFam" id="3.40.190.10:FF:000260">
    <property type="entry name" value="Porphobilinogen deaminase"/>
    <property type="match status" value="1"/>
</dbReference>
<feature type="repeat" description="CHCR" evidence="26">
    <location>
        <begin position="389"/>
        <end position="539"/>
    </location>
</feature>
<dbReference type="CDD" id="cd13645">
    <property type="entry name" value="PBP2_HuPBGD_like"/>
    <property type="match status" value="1"/>
</dbReference>
<dbReference type="PANTHER" id="PTHR23323">
    <property type="entry name" value="VACUOLAR PROTEIN SORTING-ASSOCIATED PROTEIN"/>
    <property type="match status" value="1"/>
</dbReference>
<comment type="subunit">
    <text evidence="7">Monomer.</text>
</comment>
<comment type="function">
    <text evidence="25">As part of the heme biosynthetic pathway, catalyzes the sequential polymerization of four molecules of porphobilinogen to form hydroxymethylbilane, also known as preuroporphyrinogen. Catalysis begins with the assembly of the dipyrromethane cofactor by the apoenzyme from two molecules of porphobilinogen or from preuroporphyrinogen. The covalently linked cofactor acts as a primer, around which the tetrapyrrole product is assembled. In the last step of catalysis, the product, preuroporphyrinogen, is released, leaving the cofactor bound to the holodeaminase intact.</text>
</comment>
<protein>
    <recommendedName>
        <fullName evidence="9">Porphobilinogen deaminase</fullName>
        <ecNumber evidence="8">2.5.1.61</ecNumber>
    </recommendedName>
    <alternativeName>
        <fullName evidence="23">Hydroxymethylbilane synthase</fullName>
    </alternativeName>
    <alternativeName>
        <fullName evidence="22">Pre-uroporphyrinogen synthase</fullName>
    </alternativeName>
</protein>
<gene>
    <name evidence="31" type="ORF">H671_4g12995</name>
</gene>
<dbReference type="InterPro" id="IPR036322">
    <property type="entry name" value="WD40_repeat_dom_sf"/>
</dbReference>
<evidence type="ECO:0000256" key="25">
    <source>
        <dbReference type="ARBA" id="ARBA00057138"/>
    </source>
</evidence>
<keyword evidence="11" id="KW-0963">Cytoplasm</keyword>
<proteinExistence type="inferred from homology"/>
<dbReference type="Pfam" id="PF23341">
    <property type="entry name" value="PEP5_VPS11_N"/>
    <property type="match status" value="2"/>
</dbReference>
<dbReference type="GO" id="GO:0007033">
    <property type="term" value="P:vacuole organization"/>
    <property type="evidence" value="ECO:0007669"/>
    <property type="project" value="TreeGrafter"/>
</dbReference>
<dbReference type="Gene3D" id="1.25.40.10">
    <property type="entry name" value="Tetratricopeptide repeat domain"/>
    <property type="match status" value="1"/>
</dbReference>
<evidence type="ECO:0000256" key="2">
    <source>
        <dbReference type="ARBA" id="ARBA00004492"/>
    </source>
</evidence>
<evidence type="ECO:0000259" key="29">
    <source>
        <dbReference type="Pfam" id="PF03900"/>
    </source>
</evidence>
<dbReference type="InterPro" id="IPR057307">
    <property type="entry name" value="PEP5_VPS11_N"/>
</dbReference>
<evidence type="ECO:0000256" key="3">
    <source>
        <dbReference type="ARBA" id="ARBA00004514"/>
    </source>
</evidence>
<evidence type="ECO:0000256" key="14">
    <source>
        <dbReference type="ARBA" id="ARBA00022723"/>
    </source>
</evidence>
<dbReference type="GO" id="GO:0031902">
    <property type="term" value="C:late endosome membrane"/>
    <property type="evidence" value="ECO:0007669"/>
    <property type="project" value="UniProtKB-SubCell"/>
</dbReference>
<dbReference type="FunFam" id="3.40.190.10:FF:000005">
    <property type="entry name" value="Porphobilinogen deaminase"/>
    <property type="match status" value="1"/>
</dbReference>
<dbReference type="PANTHER" id="PTHR23323:SF24">
    <property type="entry name" value="VACUOLAR PROTEIN SORTING-ASSOCIATED PROTEIN 11 HOMOLOG"/>
    <property type="match status" value="1"/>
</dbReference>
<dbReference type="EMBL" id="KE675610">
    <property type="protein sequence ID" value="ERE75024.1"/>
    <property type="molecule type" value="Genomic_DNA"/>
</dbReference>
<evidence type="ECO:0000256" key="1">
    <source>
        <dbReference type="ARBA" id="ARBA00001916"/>
    </source>
</evidence>
<keyword evidence="15" id="KW-0863">Zinc-finger</keyword>
<dbReference type="HAMAP" id="MF_00260">
    <property type="entry name" value="Porphobil_deam"/>
    <property type="match status" value="1"/>
</dbReference>
<evidence type="ECO:0000256" key="24">
    <source>
        <dbReference type="ARBA" id="ARBA00051139"/>
    </source>
</evidence>
<dbReference type="PROSITE" id="PS50236">
    <property type="entry name" value="CHCR"/>
    <property type="match status" value="2"/>
</dbReference>
<evidence type="ECO:0000256" key="5">
    <source>
        <dbReference type="ARBA" id="ARBA00004735"/>
    </source>
</evidence>
<feature type="domain" description="Porphobilinogen deaminase N-terminal" evidence="28">
    <location>
        <begin position="856"/>
        <end position="1067"/>
    </location>
</feature>
<evidence type="ECO:0000256" key="12">
    <source>
        <dbReference type="ARBA" id="ARBA00022553"/>
    </source>
</evidence>
<evidence type="ECO:0000256" key="15">
    <source>
        <dbReference type="ARBA" id="ARBA00022771"/>
    </source>
</evidence>
<dbReference type="NCBIfam" id="TIGR00212">
    <property type="entry name" value="hemC"/>
    <property type="match status" value="1"/>
</dbReference>
<dbReference type="InterPro" id="IPR022418">
    <property type="entry name" value="Porphobilinogen_deaminase_C"/>
</dbReference>
<evidence type="ECO:0000259" key="30">
    <source>
        <dbReference type="Pfam" id="PF23341"/>
    </source>
</evidence>
<dbReference type="Gene3D" id="3.40.190.10">
    <property type="entry name" value="Periplasmic binding protein-like II"/>
    <property type="match status" value="2"/>
</dbReference>
<keyword evidence="12" id="KW-0597">Phosphoprotein</keyword>
<evidence type="ECO:0000256" key="26">
    <source>
        <dbReference type="PROSITE-ProRule" id="PRU01006"/>
    </source>
</evidence>
<dbReference type="SUPFAM" id="SSF50978">
    <property type="entry name" value="WD40 repeat-like"/>
    <property type="match status" value="1"/>
</dbReference>
<evidence type="ECO:0000256" key="8">
    <source>
        <dbReference type="ARBA" id="ARBA00012655"/>
    </source>
</evidence>
<dbReference type="InterPro" id="IPR022419">
    <property type="entry name" value="Porphobilin_deaminase_cofac_BS"/>
</dbReference>
<dbReference type="GO" id="GO:0004418">
    <property type="term" value="F:hydroxymethylbilane synthase activity"/>
    <property type="evidence" value="ECO:0007669"/>
    <property type="project" value="UniProtKB-EC"/>
</dbReference>
<keyword evidence="17" id="KW-0653">Protein transport</keyword>
<dbReference type="SUPFAM" id="SSF48371">
    <property type="entry name" value="ARM repeat"/>
    <property type="match status" value="1"/>
</dbReference>
<evidence type="ECO:0000256" key="23">
    <source>
        <dbReference type="ARBA" id="ARBA00033064"/>
    </source>
</evidence>
<dbReference type="GO" id="GO:0048284">
    <property type="term" value="P:organelle fusion"/>
    <property type="evidence" value="ECO:0007669"/>
    <property type="project" value="TreeGrafter"/>
</dbReference>
<comment type="pathway">
    <text evidence="5">Porphyrin-containing compound metabolism; protoporphyrin-IX biosynthesis; coproporphyrinogen-III from 5-aminolevulinate: step 2/4.</text>
</comment>
<evidence type="ECO:0000256" key="19">
    <source>
        <dbReference type="ARBA" id="ARBA00023133"/>
    </source>
</evidence>
<dbReference type="InterPro" id="IPR000860">
    <property type="entry name" value="HemC"/>
</dbReference>
<dbReference type="InterPro" id="IPR016024">
    <property type="entry name" value="ARM-type_fold"/>
</dbReference>
<dbReference type="GO" id="GO:0006782">
    <property type="term" value="P:protoporphyrinogen IX biosynthetic process"/>
    <property type="evidence" value="ECO:0007669"/>
    <property type="project" value="UniProtKB-UniPathway"/>
</dbReference>
<dbReference type="Gene3D" id="3.30.160.40">
    <property type="entry name" value="Porphobilinogen deaminase, C-terminal domain"/>
    <property type="match status" value="1"/>
</dbReference>
<evidence type="ECO:0000256" key="20">
    <source>
        <dbReference type="ARBA" id="ARBA00023136"/>
    </source>
</evidence>
<organism evidence="31 32">
    <name type="scientific">Cricetulus griseus</name>
    <name type="common">Chinese hamster</name>
    <name type="synonym">Cricetulus barabensis griseus</name>
    <dbReference type="NCBI Taxonomy" id="10029"/>
    <lineage>
        <taxon>Eukaryota</taxon>
        <taxon>Metazoa</taxon>
        <taxon>Chordata</taxon>
        <taxon>Craniata</taxon>
        <taxon>Vertebrata</taxon>
        <taxon>Euteleostomi</taxon>
        <taxon>Mammalia</taxon>
        <taxon>Eutheria</taxon>
        <taxon>Euarchontoglires</taxon>
        <taxon>Glires</taxon>
        <taxon>Rodentia</taxon>
        <taxon>Myomorpha</taxon>
        <taxon>Muroidea</taxon>
        <taxon>Cricetidae</taxon>
        <taxon>Cricetinae</taxon>
        <taxon>Cricetulus</taxon>
    </lineage>
</organism>
<dbReference type="UniPathway" id="UPA00251">
    <property type="reaction ID" value="UER00319"/>
</dbReference>
<dbReference type="GO" id="GO:0006904">
    <property type="term" value="P:vesicle docking involved in exocytosis"/>
    <property type="evidence" value="ECO:0007669"/>
    <property type="project" value="TreeGrafter"/>
</dbReference>
<sequence length="1196" mass="134956">MAAYLQWRRFVFFEKELVKEPLGNDGAAPGAAPASGSTASKFLCLPPGITVCDSGRGSLVFGDILLVELSLSSTEAQRDSSGWNGICKVEKTLRVFKELTGFQAYKLRVTHLYQLKQHNILASVGEDEEGINPLVKIWNLEKRDGGNPLCTRIFPAIPGTEPTVVSCLTVHENLNFMAIVSGKDYPRVELDTHGCGLRCSALSDPSQDLQFIVAGDECVYLYQPDERGPCFAFEGHKLITHWFRGYLVIVSRDRKVSPKSEFTNRDTQSSDKQILNIYDLCNKFIAYSAVFEDVVDVLAEWGSLYVLTRDGRAHALQEKDTQTKLEARPPGSHSWHKHLEMLFKKNLFEMAINLAKSQHLDSDGLAQIFMQYGDHLYSKGNHDGAVQQYIRTIGRLEPSYVIRKFLDAQRIHNLTAYLQTLHRQSLANADHTTLLLNCYTKLKDSSKLEEFIKTKSESEVHFDVETAIKVLRQAGYYSHALYLAENHAHHEWYLKIQLEDIKNYQEALQYIGKLPFEQAESNMKRYGKILMHHIPEQTTQLLKGLCTDYRPSPEGWGDREAPCFRANSEEFIPIFANNPRELKAFLEHMSEVQPDSPQGIYDTLLELRLQNWAHEKDPQAKEKLHAEAISLLKSGRFCDVFDKALVLCQMHDFQDGVLYLYEQGKLFQQIMHYHMQHEQYRQVIAVCERHGEQDPSLWEQALSYFARKEEDCKEYVAAVLKHIENKNLMPPLLVVQTLAHNSTATLSIIRDYLVQKLQKQSQQIAQDELRVRRYREETTRIRQEIQELKSRSPASADFRAQQRQGRACALSGVMSGNGSAAATASFVLSASLLLRHLVEVPALSNLEENGSKMRVIRVGTRKSQLARIQTDTVVAMLKTLHPGMQFEIIAMSTTGDKILDTALSKIGEKSLFTKELEYALEKNEVDLVVHSLKDVPTILPPGFTIGAICKRENPCDAVVFHPKFIGKTLETLPEKSAVGTSSLRRVAQLQRKFPHLEFKSIRGNLNTRLRKLDELQEFSAIILAVAGLQRMGWQNRVGQILHPEECMYAVGQGALAVEVRAKDQDILDLVSVLHDPETVLRCIAERAFLRHLEGGCSVPVAVHTMMRDGQLYLTGGVWSLDGSDSMQETMQTTIQVPVQHEDGPEDDPQLVGITARNIPRGAQLAAENLGISLASLLLNKGAKNILDVARQLNDVH</sequence>
<feature type="domain" description="PEP5/VPS11 N-terminal" evidence="30">
    <location>
        <begin position="7"/>
        <end position="179"/>
    </location>
</feature>
<keyword evidence="16" id="KW-0862">Zinc</keyword>
<feature type="domain" description="PEP5/VPS11 N-terminal" evidence="30">
    <location>
        <begin position="182"/>
        <end position="318"/>
    </location>
</feature>
<keyword evidence="18" id="KW-0007">Acetylation</keyword>
<dbReference type="InterPro" id="IPR000547">
    <property type="entry name" value="Clathrin_H-chain/VPS_repeat"/>
</dbReference>
<evidence type="ECO:0000313" key="31">
    <source>
        <dbReference type="EMBL" id="ERE75024.1"/>
    </source>
</evidence>
<comment type="subcellular location">
    <subcellularLocation>
        <location evidence="3">Cytoplasm</location>
        <location evidence="3">Cytosol</location>
    </subcellularLocation>
    <subcellularLocation>
        <location evidence="2">Late endosome membrane</location>
        <topology evidence="2">Peripheral membrane protein</topology>
        <orientation evidence="2">Cytoplasmic side</orientation>
    </subcellularLocation>
    <subcellularLocation>
        <location evidence="4">Lysosome membrane</location>
        <topology evidence="4">Peripheral membrane protein</topology>
        <orientation evidence="4">Cytoplasmic side</orientation>
    </subcellularLocation>
</comment>
<dbReference type="PRINTS" id="PR00151">
    <property type="entry name" value="PORPHBDMNASE"/>
</dbReference>
<evidence type="ECO:0000256" key="10">
    <source>
        <dbReference type="ARBA" id="ARBA00022448"/>
    </source>
</evidence>
<dbReference type="GO" id="GO:0005765">
    <property type="term" value="C:lysosomal membrane"/>
    <property type="evidence" value="ECO:0007669"/>
    <property type="project" value="UniProtKB-SubCell"/>
</dbReference>
<dbReference type="AlphaFoldDB" id="A0A061I1P9"/>
<comment type="catalytic activity">
    <reaction evidence="24">
        <text>4 porphobilinogen + H2O = hydroxymethylbilane + 4 NH4(+)</text>
        <dbReference type="Rhea" id="RHEA:13185"/>
        <dbReference type="ChEBI" id="CHEBI:15377"/>
        <dbReference type="ChEBI" id="CHEBI:28938"/>
        <dbReference type="ChEBI" id="CHEBI:57845"/>
        <dbReference type="ChEBI" id="CHEBI:58126"/>
        <dbReference type="EC" id="2.5.1.61"/>
    </reaction>
    <physiologicalReaction direction="left-to-right" evidence="24">
        <dbReference type="Rhea" id="RHEA:13186"/>
    </physiologicalReaction>
</comment>
<evidence type="ECO:0000259" key="28">
    <source>
        <dbReference type="Pfam" id="PF01379"/>
    </source>
</evidence>
<dbReference type="PROSITE" id="PS00533">
    <property type="entry name" value="PORPHOBILINOGEN_DEAM"/>
    <property type="match status" value="1"/>
</dbReference>
<evidence type="ECO:0000256" key="9">
    <source>
        <dbReference type="ARBA" id="ARBA00016519"/>
    </source>
</evidence>
<dbReference type="GO" id="GO:0030897">
    <property type="term" value="C:HOPS complex"/>
    <property type="evidence" value="ECO:0007669"/>
    <property type="project" value="TreeGrafter"/>
</dbReference>
<evidence type="ECO:0000256" key="4">
    <source>
        <dbReference type="ARBA" id="ARBA00004630"/>
    </source>
</evidence>
<dbReference type="FunFam" id="1.25.40.10:FF:000164">
    <property type="entry name" value="Vacuolar protein sorting-associated protein 11 homolog"/>
    <property type="match status" value="1"/>
</dbReference>
<keyword evidence="19" id="KW-0350">Heme biosynthesis</keyword>
<evidence type="ECO:0000256" key="16">
    <source>
        <dbReference type="ARBA" id="ARBA00022833"/>
    </source>
</evidence>
<feature type="coiled-coil region" evidence="27">
    <location>
        <begin position="757"/>
        <end position="791"/>
    </location>
</feature>
<comment type="similarity">
    <text evidence="6">Belongs to the HMBS family.</text>
</comment>
<evidence type="ECO:0000256" key="11">
    <source>
        <dbReference type="ARBA" id="ARBA00022490"/>
    </source>
</evidence>
<dbReference type="Pfam" id="PF03900">
    <property type="entry name" value="Porphobil_deamC"/>
    <property type="match status" value="1"/>
</dbReference>
<dbReference type="InterPro" id="IPR022417">
    <property type="entry name" value="Porphobilin_deaminase_N"/>
</dbReference>
<name>A0A061I1P9_CRIGR</name>
<feature type="domain" description="Porphobilinogen deaminase C-terminal" evidence="29">
    <location>
        <begin position="1080"/>
        <end position="1152"/>
    </location>
</feature>
<dbReference type="EC" id="2.5.1.61" evidence="8"/>
<evidence type="ECO:0000256" key="17">
    <source>
        <dbReference type="ARBA" id="ARBA00022927"/>
    </source>
</evidence>
<dbReference type="Pfam" id="PF23356">
    <property type="entry name" value="TPR_PEP5_VPS11"/>
    <property type="match status" value="1"/>
</dbReference>
<dbReference type="SUPFAM" id="SSF54782">
    <property type="entry name" value="Porphobilinogen deaminase (hydroxymethylbilane synthase), C-terminal domain"/>
    <property type="match status" value="1"/>
</dbReference>
<keyword evidence="27" id="KW-0175">Coiled coil</keyword>
<keyword evidence="20" id="KW-0472">Membrane</keyword>
<evidence type="ECO:0000256" key="27">
    <source>
        <dbReference type="SAM" id="Coils"/>
    </source>
</evidence>
<keyword evidence="13" id="KW-0808">Transferase</keyword>